<keyword evidence="3" id="KW-1185">Reference proteome</keyword>
<evidence type="ECO:0000313" key="3">
    <source>
        <dbReference type="Proteomes" id="UP001259832"/>
    </source>
</evidence>
<dbReference type="EMBL" id="JASMQC010000023">
    <property type="protein sequence ID" value="KAK1935471.1"/>
    <property type="molecule type" value="Genomic_DNA"/>
</dbReference>
<reference evidence="2" key="1">
    <citation type="submission" date="2023-08" db="EMBL/GenBank/DDBJ databases">
        <title>Reference Genome Resource for the Citrus Pathogen Phytophthora citrophthora.</title>
        <authorList>
            <person name="Moller H."/>
            <person name="Coetzee B."/>
            <person name="Rose L.J."/>
            <person name="Van Niekerk J.M."/>
        </authorList>
    </citation>
    <scope>NUCLEOTIDE SEQUENCE</scope>
    <source>
        <strain evidence="2">STE-U-9442</strain>
    </source>
</reference>
<organism evidence="2 3">
    <name type="scientific">Phytophthora citrophthora</name>
    <dbReference type="NCBI Taxonomy" id="4793"/>
    <lineage>
        <taxon>Eukaryota</taxon>
        <taxon>Sar</taxon>
        <taxon>Stramenopiles</taxon>
        <taxon>Oomycota</taxon>
        <taxon>Peronosporomycetes</taxon>
        <taxon>Peronosporales</taxon>
        <taxon>Peronosporaceae</taxon>
        <taxon>Phytophthora</taxon>
    </lineage>
</organism>
<protein>
    <submittedName>
        <fullName evidence="2">BZIP transcription factor 1</fullName>
    </submittedName>
</protein>
<dbReference type="Proteomes" id="UP001259832">
    <property type="component" value="Unassembled WGS sequence"/>
</dbReference>
<comment type="caution">
    <text evidence="2">The sequence shown here is derived from an EMBL/GenBank/DDBJ whole genome shotgun (WGS) entry which is preliminary data.</text>
</comment>
<accession>A0AAD9GBI3</accession>
<proteinExistence type="predicted"/>
<evidence type="ECO:0000256" key="1">
    <source>
        <dbReference type="SAM" id="Coils"/>
    </source>
</evidence>
<dbReference type="CDD" id="cd14686">
    <property type="entry name" value="bZIP"/>
    <property type="match status" value="1"/>
</dbReference>
<name>A0AAD9GBI3_9STRA</name>
<gene>
    <name evidence="2" type="ORF">P3T76_010696</name>
</gene>
<feature type="coiled-coil region" evidence="1">
    <location>
        <begin position="109"/>
        <end position="140"/>
    </location>
</feature>
<keyword evidence="1" id="KW-0175">Coiled coil</keyword>
<sequence>MYPPTTRVLQDHVIGVRQRSASPRSHVHQTVYADSEAPEFSLKRKRQEVNVSPRSKLLLLADMAKPSKPEPRFKCSDVQKAAMMEWVDAQKTHEREIRRLRQIRYRKKKDDYAAQLEGETEKLQKEIQKLEQRRRAVFSAFPSNKTLWNVAVEYFRLFRYGLPGSAHSEQFKFLRESMAPTVLFNAGRGVDSVMRNWKYFSLWFQDAQVELDGLAKRGVDYLIASITTSFTITQRSLTTVFPHLCTPQTRTLAAKLLGQRIVMQGLTRFDWDPSCGRVTSVISESDMLTPMLKLLGSLEDVSKVFEKSLISLTPYRGNIVMVRTR</sequence>
<dbReference type="AlphaFoldDB" id="A0AAD9GBI3"/>
<evidence type="ECO:0000313" key="2">
    <source>
        <dbReference type="EMBL" id="KAK1935471.1"/>
    </source>
</evidence>